<comment type="caution">
    <text evidence="2">The sequence shown here is derived from an EMBL/GenBank/DDBJ whole genome shotgun (WGS) entry which is preliminary data.</text>
</comment>
<sequence>MNFGGRRCINQSDEKIEFCCLFIYYFSLVRQQILSFRRRVVAWRYLALTVTTQYTDIVFILLTVSLSLNSTELRYEFMDSVDLDTAPKGEGIDCLVPITPDAVAENGDIQSPLTLTLTVVRQQLKLASIDSDSSSPRTPKDGVFDPFAPLGLDNITKAPQSNKCAGDEYRTTVARQLNFHPSFDAEKESLSDQDIVESLYHNLLQLILSKQAEDILAQVSSDSDDCTTPPSPICFTRTCPAAPMKPPGKPRDIQLSLCKKLQF</sequence>
<dbReference type="Proteomes" id="UP001359559">
    <property type="component" value="Unassembled WGS sequence"/>
</dbReference>
<protein>
    <submittedName>
        <fullName evidence="2">Uncharacterized protein</fullName>
    </submittedName>
</protein>
<keyword evidence="1" id="KW-1133">Transmembrane helix</keyword>
<name>A0AAN9P3A9_CLITE</name>
<dbReference type="EMBL" id="JAYKXN010000005">
    <property type="protein sequence ID" value="KAK7284598.1"/>
    <property type="molecule type" value="Genomic_DNA"/>
</dbReference>
<keyword evidence="1" id="KW-0472">Membrane</keyword>
<gene>
    <name evidence="2" type="ORF">RJT34_19347</name>
</gene>
<keyword evidence="1" id="KW-0812">Transmembrane</keyword>
<reference evidence="2 3" key="1">
    <citation type="submission" date="2024-01" db="EMBL/GenBank/DDBJ databases">
        <title>The genomes of 5 underutilized Papilionoideae crops provide insights into root nodulation and disease resistance.</title>
        <authorList>
            <person name="Yuan L."/>
        </authorList>
    </citation>
    <scope>NUCLEOTIDE SEQUENCE [LARGE SCALE GENOMIC DNA]</scope>
    <source>
        <strain evidence="2">LY-2023</strain>
        <tissue evidence="2">Leaf</tissue>
    </source>
</reference>
<dbReference type="AlphaFoldDB" id="A0AAN9P3A9"/>
<accession>A0AAN9P3A9</accession>
<proteinExistence type="predicted"/>
<organism evidence="2 3">
    <name type="scientific">Clitoria ternatea</name>
    <name type="common">Butterfly pea</name>
    <dbReference type="NCBI Taxonomy" id="43366"/>
    <lineage>
        <taxon>Eukaryota</taxon>
        <taxon>Viridiplantae</taxon>
        <taxon>Streptophyta</taxon>
        <taxon>Embryophyta</taxon>
        <taxon>Tracheophyta</taxon>
        <taxon>Spermatophyta</taxon>
        <taxon>Magnoliopsida</taxon>
        <taxon>eudicotyledons</taxon>
        <taxon>Gunneridae</taxon>
        <taxon>Pentapetalae</taxon>
        <taxon>rosids</taxon>
        <taxon>fabids</taxon>
        <taxon>Fabales</taxon>
        <taxon>Fabaceae</taxon>
        <taxon>Papilionoideae</taxon>
        <taxon>50 kb inversion clade</taxon>
        <taxon>NPAAA clade</taxon>
        <taxon>indigoferoid/millettioid clade</taxon>
        <taxon>Phaseoleae</taxon>
        <taxon>Clitoria</taxon>
    </lineage>
</organism>
<dbReference type="InterPro" id="IPR038971">
    <property type="entry name" value="SMR11/SMR16"/>
</dbReference>
<evidence type="ECO:0000256" key="1">
    <source>
        <dbReference type="SAM" id="Phobius"/>
    </source>
</evidence>
<dbReference type="PANTHER" id="PTHR36310">
    <property type="entry name" value="CYCLIN-DEPENDENT PROTEIN KINASE INHIBITOR SMR11"/>
    <property type="match status" value="1"/>
</dbReference>
<evidence type="ECO:0000313" key="3">
    <source>
        <dbReference type="Proteomes" id="UP001359559"/>
    </source>
</evidence>
<evidence type="ECO:0000313" key="2">
    <source>
        <dbReference type="EMBL" id="KAK7284598.1"/>
    </source>
</evidence>
<keyword evidence="3" id="KW-1185">Reference proteome</keyword>
<dbReference type="PANTHER" id="PTHR36310:SF1">
    <property type="entry name" value="CYCLIN-DEPENDENT PROTEIN KINASE INHIBITOR SMR11"/>
    <property type="match status" value="1"/>
</dbReference>
<feature type="transmembrane region" description="Helical" evidence="1">
    <location>
        <begin position="45"/>
        <end position="68"/>
    </location>
</feature>